<name>A0A8J4X8I1_CLAMG</name>
<dbReference type="InterPro" id="IPR024298">
    <property type="entry name" value="Sec16_Sec23-bd"/>
</dbReference>
<dbReference type="GO" id="GO:0007346">
    <property type="term" value="P:regulation of mitotic cell cycle"/>
    <property type="evidence" value="ECO:0007669"/>
    <property type="project" value="TreeGrafter"/>
</dbReference>
<dbReference type="Pfam" id="PF12931">
    <property type="entry name" value="TPR_Sec16"/>
    <property type="match status" value="1"/>
</dbReference>
<dbReference type="InterPro" id="IPR011009">
    <property type="entry name" value="Kinase-like_dom_sf"/>
</dbReference>
<dbReference type="Pfam" id="PF00069">
    <property type="entry name" value="Pkinase"/>
    <property type="match status" value="1"/>
</dbReference>
<keyword evidence="7 14" id="KW-0547">Nucleotide-binding</keyword>
<comment type="similarity">
    <text evidence="2">Belongs to the protein kinase superfamily. CAMK Ser/Thr protein kinase family. PIM subfamily.</text>
</comment>
<keyword evidence="4" id="KW-0813">Transport</keyword>
<gene>
    <name evidence="17" type="ORF">DAT39_012966</name>
</gene>
<evidence type="ECO:0000256" key="14">
    <source>
        <dbReference type="PROSITE-ProRule" id="PRU10141"/>
    </source>
</evidence>
<dbReference type="GO" id="GO:0005524">
    <property type="term" value="F:ATP binding"/>
    <property type="evidence" value="ECO:0007669"/>
    <property type="project" value="UniProtKB-UniRule"/>
</dbReference>
<comment type="subcellular location">
    <subcellularLocation>
        <location evidence="1">Endoplasmic reticulum</location>
    </subcellularLocation>
</comment>
<dbReference type="SUPFAM" id="SSF56112">
    <property type="entry name" value="Protein kinase-like (PK-like)"/>
    <property type="match status" value="1"/>
</dbReference>
<evidence type="ECO:0000256" key="11">
    <source>
        <dbReference type="ARBA" id="ARBA00022892"/>
    </source>
</evidence>
<evidence type="ECO:0000256" key="8">
    <source>
        <dbReference type="ARBA" id="ARBA00022777"/>
    </source>
</evidence>
<evidence type="ECO:0000256" key="3">
    <source>
        <dbReference type="ARBA" id="ARBA00012513"/>
    </source>
</evidence>
<dbReference type="Proteomes" id="UP000727407">
    <property type="component" value="Unassembled WGS sequence"/>
</dbReference>
<evidence type="ECO:0000259" key="16">
    <source>
        <dbReference type="PROSITE" id="PS50011"/>
    </source>
</evidence>
<evidence type="ECO:0000256" key="2">
    <source>
        <dbReference type="ARBA" id="ARBA00005505"/>
    </source>
</evidence>
<evidence type="ECO:0000256" key="13">
    <source>
        <dbReference type="ARBA" id="ARBA00048679"/>
    </source>
</evidence>
<dbReference type="OrthoDB" id="8596411at2759"/>
<keyword evidence="6" id="KW-0808">Transferase</keyword>
<comment type="catalytic activity">
    <reaction evidence="12">
        <text>L-threonyl-[protein] + ATP = O-phospho-L-threonyl-[protein] + ADP + H(+)</text>
        <dbReference type="Rhea" id="RHEA:46608"/>
        <dbReference type="Rhea" id="RHEA-COMP:11060"/>
        <dbReference type="Rhea" id="RHEA-COMP:11605"/>
        <dbReference type="ChEBI" id="CHEBI:15378"/>
        <dbReference type="ChEBI" id="CHEBI:30013"/>
        <dbReference type="ChEBI" id="CHEBI:30616"/>
        <dbReference type="ChEBI" id="CHEBI:61977"/>
        <dbReference type="ChEBI" id="CHEBI:456216"/>
        <dbReference type="EC" id="2.7.11.1"/>
    </reaction>
</comment>
<organism evidence="17 18">
    <name type="scientific">Clarias magur</name>
    <name type="common">Asian catfish</name>
    <name type="synonym">Macropteronotus magur</name>
    <dbReference type="NCBI Taxonomy" id="1594786"/>
    <lineage>
        <taxon>Eukaryota</taxon>
        <taxon>Metazoa</taxon>
        <taxon>Chordata</taxon>
        <taxon>Craniata</taxon>
        <taxon>Vertebrata</taxon>
        <taxon>Euteleostomi</taxon>
        <taxon>Actinopterygii</taxon>
        <taxon>Neopterygii</taxon>
        <taxon>Teleostei</taxon>
        <taxon>Ostariophysi</taxon>
        <taxon>Siluriformes</taxon>
        <taxon>Clariidae</taxon>
        <taxon>Clarias</taxon>
    </lineage>
</organism>
<reference evidence="17" key="1">
    <citation type="submission" date="2020-07" db="EMBL/GenBank/DDBJ databases">
        <title>Clarias magur genome sequencing, assembly and annotation.</title>
        <authorList>
            <person name="Kushwaha B."/>
            <person name="Kumar R."/>
            <person name="Das P."/>
            <person name="Joshi C.G."/>
            <person name="Kumar D."/>
            <person name="Nagpure N.S."/>
            <person name="Pandey M."/>
            <person name="Agarwal S."/>
            <person name="Srivastava S."/>
            <person name="Singh M."/>
            <person name="Sahoo L."/>
            <person name="Jayasankar P."/>
            <person name="Meher P.K."/>
            <person name="Koringa P.G."/>
            <person name="Iquebal M.A."/>
            <person name="Das S.P."/>
            <person name="Bit A."/>
            <person name="Patnaik S."/>
            <person name="Patel N."/>
            <person name="Shah T.M."/>
            <person name="Hinsu A."/>
            <person name="Jena J.K."/>
        </authorList>
    </citation>
    <scope>NUCLEOTIDE SEQUENCE</scope>
    <source>
        <strain evidence="17">CIFAMagur01</strain>
        <tissue evidence="17">Testis</tissue>
    </source>
</reference>
<dbReference type="PROSITE" id="PS50011">
    <property type="entry name" value="PROTEIN_KINASE_DOM"/>
    <property type="match status" value="1"/>
</dbReference>
<keyword evidence="15" id="KW-0732">Signal</keyword>
<dbReference type="InterPro" id="IPR051138">
    <property type="entry name" value="PIM_Ser/Thr_kinase"/>
</dbReference>
<dbReference type="InterPro" id="IPR000719">
    <property type="entry name" value="Prot_kinase_dom"/>
</dbReference>
<evidence type="ECO:0000256" key="7">
    <source>
        <dbReference type="ARBA" id="ARBA00022741"/>
    </source>
</evidence>
<dbReference type="Gene3D" id="3.30.200.20">
    <property type="entry name" value="Phosphorylase Kinase, domain 1"/>
    <property type="match status" value="1"/>
</dbReference>
<evidence type="ECO:0000256" key="9">
    <source>
        <dbReference type="ARBA" id="ARBA00022824"/>
    </source>
</evidence>
<dbReference type="GO" id="GO:0004674">
    <property type="term" value="F:protein serine/threonine kinase activity"/>
    <property type="evidence" value="ECO:0007669"/>
    <property type="project" value="UniProtKB-KW"/>
</dbReference>
<evidence type="ECO:0000256" key="6">
    <source>
        <dbReference type="ARBA" id="ARBA00022679"/>
    </source>
</evidence>
<evidence type="ECO:0000256" key="4">
    <source>
        <dbReference type="ARBA" id="ARBA00022448"/>
    </source>
</evidence>
<accession>A0A8J4X8I1</accession>
<evidence type="ECO:0000256" key="10">
    <source>
        <dbReference type="ARBA" id="ARBA00022840"/>
    </source>
</evidence>
<evidence type="ECO:0000313" key="17">
    <source>
        <dbReference type="EMBL" id="KAF5897318.1"/>
    </source>
</evidence>
<dbReference type="PANTHER" id="PTHR22984:SF11">
    <property type="entry name" value="AURORA KINASE-RELATED"/>
    <property type="match status" value="1"/>
</dbReference>
<dbReference type="EMBL" id="QNUK01000240">
    <property type="protein sequence ID" value="KAF5897318.1"/>
    <property type="molecule type" value="Genomic_DNA"/>
</dbReference>
<dbReference type="GO" id="GO:0016192">
    <property type="term" value="P:vesicle-mediated transport"/>
    <property type="evidence" value="ECO:0007669"/>
    <property type="project" value="UniProtKB-KW"/>
</dbReference>
<comment type="caution">
    <text evidence="17">The sequence shown here is derived from an EMBL/GenBank/DDBJ whole genome shotgun (WGS) entry which is preliminary data.</text>
</comment>
<protein>
    <recommendedName>
        <fullName evidence="3">non-specific serine/threonine protein kinase</fullName>
        <ecNumber evidence="3">2.7.11.1</ecNumber>
    </recommendedName>
</protein>
<comment type="catalytic activity">
    <reaction evidence="13">
        <text>L-seryl-[protein] + ATP = O-phospho-L-seryl-[protein] + ADP + H(+)</text>
        <dbReference type="Rhea" id="RHEA:17989"/>
        <dbReference type="Rhea" id="RHEA-COMP:9863"/>
        <dbReference type="Rhea" id="RHEA-COMP:11604"/>
        <dbReference type="ChEBI" id="CHEBI:15378"/>
        <dbReference type="ChEBI" id="CHEBI:29999"/>
        <dbReference type="ChEBI" id="CHEBI:30616"/>
        <dbReference type="ChEBI" id="CHEBI:83421"/>
        <dbReference type="ChEBI" id="CHEBI:456216"/>
        <dbReference type="EC" id="2.7.11.1"/>
    </reaction>
</comment>
<feature type="binding site" evidence="14">
    <location>
        <position position="377"/>
    </location>
    <ligand>
        <name>ATP</name>
        <dbReference type="ChEBI" id="CHEBI:30616"/>
    </ligand>
</feature>
<evidence type="ECO:0000256" key="15">
    <source>
        <dbReference type="SAM" id="SignalP"/>
    </source>
</evidence>
<keyword evidence="9" id="KW-0256">Endoplasmic reticulum</keyword>
<dbReference type="InterPro" id="IPR017441">
    <property type="entry name" value="Protein_kinase_ATP_BS"/>
</dbReference>
<keyword evidence="18" id="KW-1185">Reference proteome</keyword>
<feature type="non-terminal residue" evidence="17">
    <location>
        <position position="1"/>
    </location>
</feature>
<feature type="non-terminal residue" evidence="17">
    <location>
        <position position="612"/>
    </location>
</feature>
<evidence type="ECO:0000256" key="12">
    <source>
        <dbReference type="ARBA" id="ARBA00047899"/>
    </source>
</evidence>
<feature type="chain" id="PRO_5035278705" description="non-specific serine/threonine protein kinase" evidence="15">
    <location>
        <begin position="17"/>
        <end position="612"/>
    </location>
</feature>
<evidence type="ECO:0000256" key="1">
    <source>
        <dbReference type="ARBA" id="ARBA00004240"/>
    </source>
</evidence>
<evidence type="ECO:0000313" key="18">
    <source>
        <dbReference type="Proteomes" id="UP000727407"/>
    </source>
</evidence>
<keyword evidence="8 17" id="KW-0418">Kinase</keyword>
<dbReference type="GO" id="GO:0005783">
    <property type="term" value="C:endoplasmic reticulum"/>
    <property type="evidence" value="ECO:0007669"/>
    <property type="project" value="UniProtKB-SubCell"/>
</dbReference>
<dbReference type="Gene3D" id="1.10.510.10">
    <property type="entry name" value="Transferase(Phosphotransferase) domain 1"/>
    <property type="match status" value="1"/>
</dbReference>
<sequence length="612" mass="70045">ISLMTMMMLMIMETCSLNVFPCEGASPDVRLCSTGKPDIKNYKDACPFDTQELTCNRMHKQDMIPFIQRKAQECLLHMEEPGQWESYFFWNIMELFCNFKGKVMMSEVAVVFFIGFRCLRKKAAKLKGVNKLKDWYLSLANLLCAPMPEDEHIKAVLDMGDYLATKGLTYAAHLCYVTAYKEFGSDLIGCQSLPVDKSAMMEAIQRTVVYEYVLSLTLGLTNPNIQELRFLYARKLDKFGFSTQALYCCKAIAEEVATFRERATNGLLDQLIQLSEKLHGEKEEEPEWLMNLRLLLKTEEDLLNVCIEQEEHTETPPLGVPAASGHFQSRVREHWAFSSITKEVTARYTIGALLGQGRYSAVYAGVRKADNREVAVKFCINNAFSGMMTMPDDSRVVPIEVGLMELVSKPVSSPYVLELLEWFEIPKYNVLILERPSPCMNLVQFCELHKGKLPEAMTRDIILQVIVAARHCCDCGVFHNDINPGNILINTETLQIKLIDFGSGDLLKDTPYKYRSRTPDYNAPEWYLCREYMARPKTIWSLGVILYEIVCGEVPFKSSEEIVEGHLHFPPGLSEDCCKLISWCLEQNPKSRPNFRQIFGHRWFMAKKSYIQ</sequence>
<feature type="domain" description="Protein kinase" evidence="16">
    <location>
        <begin position="348"/>
        <end position="604"/>
    </location>
</feature>
<dbReference type="GO" id="GO:0043066">
    <property type="term" value="P:negative regulation of apoptotic process"/>
    <property type="evidence" value="ECO:0007669"/>
    <property type="project" value="TreeGrafter"/>
</dbReference>
<keyword evidence="10 14" id="KW-0067">ATP-binding</keyword>
<keyword evidence="11" id="KW-0931">ER-Golgi transport</keyword>
<dbReference type="PROSITE" id="PS00107">
    <property type="entry name" value="PROTEIN_KINASE_ATP"/>
    <property type="match status" value="1"/>
</dbReference>
<evidence type="ECO:0000256" key="5">
    <source>
        <dbReference type="ARBA" id="ARBA00022527"/>
    </source>
</evidence>
<dbReference type="EC" id="2.7.11.1" evidence="3"/>
<dbReference type="AlphaFoldDB" id="A0A8J4X8I1"/>
<keyword evidence="5" id="KW-0723">Serine/threonine-protein kinase</keyword>
<proteinExistence type="inferred from homology"/>
<feature type="signal peptide" evidence="15">
    <location>
        <begin position="1"/>
        <end position="16"/>
    </location>
</feature>
<dbReference type="PANTHER" id="PTHR22984">
    <property type="entry name" value="SERINE/THREONINE-PROTEIN KINASE PIM"/>
    <property type="match status" value="1"/>
</dbReference>